<dbReference type="PANTHER" id="PTHR45820">
    <property type="entry name" value="FI23527P1"/>
    <property type="match status" value="1"/>
</dbReference>
<comment type="similarity">
    <text evidence="2">Belongs to the cation diffusion facilitator (CDF) transporter (TC 2.A.4) family. SLC30A subfamily.</text>
</comment>
<sequence length="565" mass="60166">MRVLHWCMLGGTVLLLICEIAISQLCKSLITLVDGFHTLFVLMHMTLPLHQTAIKPPLSSLDSSASPPPASSSLEESSITPPPGIQTTIEGSAIPDQTNHEAASLVDQKVSPAAPTCGLNYSSSRIQAVGVFVSALLLASLCISYLLEIVSFSLEPHPVQHPLLLVAVGAAGLLHKMLVFGLNWDQLRDERPAGGRQLETECHLQVNHKVLAEEESIGQEESKDISQSKVQSAVDDSLHSGAFLLCNPGTSSAPDTDSQTPQQQPEVHLHGCEEGSGAEDPKAYECESPSTDVSEGLKRNICRGHVDSQNVPQTSPTCQSSYLTERSEPITQWPVCFLSFVFATQGLFTSILALINSLVMLLITPQFLHSSGACGLLVYLDPGLSLLAVITLIATTMPQVYRYGLLLLQASPPQVCVSDLGRKIASVPGVQAVHDLHVWQLTESLLVASVHVHCYAGLPAHRCADLMSGVTKVLQSVGVSCCTVQPEFASCSGFCAGSDGDASPLVHREDPSLPPLPACSLACGKACAGNMCCSLLEEETRSLIAPPSGELKEEPHALVIENTFV</sequence>
<dbReference type="GeneID" id="103364523"/>
<dbReference type="GO" id="GO:0019855">
    <property type="term" value="F:calcium channel inhibitor activity"/>
    <property type="evidence" value="ECO:0007669"/>
    <property type="project" value="TreeGrafter"/>
</dbReference>
<feature type="region of interest" description="Disordered" evidence="7">
    <location>
        <begin position="249"/>
        <end position="293"/>
    </location>
</feature>
<dbReference type="Gene3D" id="1.20.1510.10">
    <property type="entry name" value="Cation efflux protein transmembrane domain"/>
    <property type="match status" value="1"/>
</dbReference>
<keyword evidence="5 8" id="KW-1133">Transmembrane helix</keyword>
<name>A0A9Y4KAU1_9TELE</name>
<reference evidence="12" key="1">
    <citation type="submission" date="2025-08" db="UniProtKB">
        <authorList>
            <consortium name="RefSeq"/>
        </authorList>
    </citation>
    <scope>IDENTIFICATION</scope>
</reference>
<dbReference type="InterPro" id="IPR027469">
    <property type="entry name" value="Cation_efflux_TMD_sf"/>
</dbReference>
<dbReference type="GO" id="GO:0005783">
    <property type="term" value="C:endoplasmic reticulum"/>
    <property type="evidence" value="ECO:0007669"/>
    <property type="project" value="TreeGrafter"/>
</dbReference>
<dbReference type="Proteomes" id="UP000694891">
    <property type="component" value="Unplaced"/>
</dbReference>
<dbReference type="SUPFAM" id="SSF161111">
    <property type="entry name" value="Cation efflux protein transmembrane domain-like"/>
    <property type="match status" value="1"/>
</dbReference>
<keyword evidence="9" id="KW-0732">Signal</keyword>
<feature type="transmembrane region" description="Helical" evidence="8">
    <location>
        <begin position="128"/>
        <end position="147"/>
    </location>
</feature>
<keyword evidence="4" id="KW-0862">Zinc</keyword>
<evidence type="ECO:0000256" key="5">
    <source>
        <dbReference type="ARBA" id="ARBA00022989"/>
    </source>
</evidence>
<proteinExistence type="inferred from homology"/>
<evidence type="ECO:0000256" key="6">
    <source>
        <dbReference type="ARBA" id="ARBA00023136"/>
    </source>
</evidence>
<keyword evidence="11" id="KW-1185">Reference proteome</keyword>
<feature type="compositionally biased region" description="Basic and acidic residues" evidence="7">
    <location>
        <begin position="267"/>
        <end position="285"/>
    </location>
</feature>
<dbReference type="RefSeq" id="XP_008289893.1">
    <property type="nucleotide sequence ID" value="XM_008291671.1"/>
</dbReference>
<dbReference type="AlphaFoldDB" id="A0A9Y4KAU1"/>
<feature type="compositionally biased region" description="Low complexity" evidence="7">
    <location>
        <begin position="58"/>
        <end position="79"/>
    </location>
</feature>
<keyword evidence="6 8" id="KW-0472">Membrane</keyword>
<keyword evidence="3 8" id="KW-0812">Transmembrane</keyword>
<evidence type="ECO:0000256" key="4">
    <source>
        <dbReference type="ARBA" id="ARBA00022833"/>
    </source>
</evidence>
<evidence type="ECO:0000256" key="2">
    <source>
        <dbReference type="ARBA" id="ARBA00008873"/>
    </source>
</evidence>
<evidence type="ECO:0000256" key="8">
    <source>
        <dbReference type="SAM" id="Phobius"/>
    </source>
</evidence>
<feature type="chain" id="PRO_5041438477" evidence="9">
    <location>
        <begin position="24"/>
        <end position="565"/>
    </location>
</feature>
<accession>A0A9Y4KAU1</accession>
<evidence type="ECO:0000259" key="10">
    <source>
        <dbReference type="Pfam" id="PF16916"/>
    </source>
</evidence>
<evidence type="ECO:0000256" key="1">
    <source>
        <dbReference type="ARBA" id="ARBA00004141"/>
    </source>
</evidence>
<feature type="transmembrane region" description="Helical" evidence="8">
    <location>
        <begin position="159"/>
        <end position="182"/>
    </location>
</feature>
<dbReference type="InterPro" id="IPR036837">
    <property type="entry name" value="Cation_efflux_CTD_sf"/>
</dbReference>
<comment type="subcellular location">
    <subcellularLocation>
        <location evidence="1">Membrane</location>
        <topology evidence="1">Multi-pass membrane protein</topology>
    </subcellularLocation>
</comment>
<dbReference type="Pfam" id="PF16916">
    <property type="entry name" value="ZT_dimer"/>
    <property type="match status" value="1"/>
</dbReference>
<dbReference type="GO" id="GO:0006882">
    <property type="term" value="P:intracellular zinc ion homeostasis"/>
    <property type="evidence" value="ECO:0007669"/>
    <property type="project" value="TreeGrafter"/>
</dbReference>
<feature type="transmembrane region" description="Helical" evidence="8">
    <location>
        <begin position="383"/>
        <end position="401"/>
    </location>
</feature>
<dbReference type="GO" id="GO:0005385">
    <property type="term" value="F:zinc ion transmembrane transporter activity"/>
    <property type="evidence" value="ECO:0007669"/>
    <property type="project" value="TreeGrafter"/>
</dbReference>
<feature type="region of interest" description="Disordered" evidence="7">
    <location>
        <begin position="58"/>
        <end position="82"/>
    </location>
</feature>
<feature type="transmembrane region" description="Helical" evidence="8">
    <location>
        <begin position="335"/>
        <end position="363"/>
    </location>
</feature>
<dbReference type="GO" id="GO:0016020">
    <property type="term" value="C:membrane"/>
    <property type="evidence" value="ECO:0007669"/>
    <property type="project" value="UniProtKB-SubCell"/>
</dbReference>
<gene>
    <name evidence="12" type="primary">LOC103364523</name>
</gene>
<feature type="signal peptide" evidence="9">
    <location>
        <begin position="1"/>
        <end position="23"/>
    </location>
</feature>
<feature type="compositionally biased region" description="Low complexity" evidence="7">
    <location>
        <begin position="254"/>
        <end position="265"/>
    </location>
</feature>
<feature type="domain" description="Cation efflux protein cytoplasmic" evidence="10">
    <location>
        <begin position="414"/>
        <end position="486"/>
    </location>
</feature>
<protein>
    <submittedName>
        <fullName evidence="12">Zinc transporter 10</fullName>
    </submittedName>
</protein>
<dbReference type="SUPFAM" id="SSF160240">
    <property type="entry name" value="Cation efflux protein cytoplasmic domain-like"/>
    <property type="match status" value="1"/>
</dbReference>
<dbReference type="InterPro" id="IPR027470">
    <property type="entry name" value="Cation_efflux_CTD"/>
</dbReference>
<evidence type="ECO:0000313" key="12">
    <source>
        <dbReference type="RefSeq" id="XP_008289893.1"/>
    </source>
</evidence>
<evidence type="ECO:0000256" key="7">
    <source>
        <dbReference type="SAM" id="MobiDB-lite"/>
    </source>
</evidence>
<dbReference type="GO" id="GO:0010312">
    <property type="term" value="P:detoxification of zinc ion"/>
    <property type="evidence" value="ECO:0007669"/>
    <property type="project" value="TreeGrafter"/>
</dbReference>
<evidence type="ECO:0000313" key="11">
    <source>
        <dbReference type="Proteomes" id="UP000694891"/>
    </source>
</evidence>
<dbReference type="GO" id="GO:0005794">
    <property type="term" value="C:Golgi apparatus"/>
    <property type="evidence" value="ECO:0007669"/>
    <property type="project" value="TreeGrafter"/>
</dbReference>
<evidence type="ECO:0000256" key="3">
    <source>
        <dbReference type="ARBA" id="ARBA00022692"/>
    </source>
</evidence>
<dbReference type="PANTHER" id="PTHR45820:SF6">
    <property type="entry name" value="ZINC_CADMIUM RESISTANCE PROTEIN-LIKE"/>
    <property type="match status" value="1"/>
</dbReference>
<evidence type="ECO:0000256" key="9">
    <source>
        <dbReference type="SAM" id="SignalP"/>
    </source>
</evidence>
<organism evidence="11 12">
    <name type="scientific">Stegastes partitus</name>
    <name type="common">bicolor damselfish</name>
    <dbReference type="NCBI Taxonomy" id="144197"/>
    <lineage>
        <taxon>Eukaryota</taxon>
        <taxon>Metazoa</taxon>
        <taxon>Chordata</taxon>
        <taxon>Craniata</taxon>
        <taxon>Vertebrata</taxon>
        <taxon>Euteleostomi</taxon>
        <taxon>Actinopterygii</taxon>
        <taxon>Neopterygii</taxon>
        <taxon>Teleostei</taxon>
        <taxon>Neoteleostei</taxon>
        <taxon>Acanthomorphata</taxon>
        <taxon>Ovalentaria</taxon>
        <taxon>Pomacentridae</taxon>
        <taxon>Stegastes</taxon>
    </lineage>
</organism>